<evidence type="ECO:0000313" key="2">
    <source>
        <dbReference type="Proteomes" id="UP000198373"/>
    </source>
</evidence>
<gene>
    <name evidence="1" type="ORF">SAMN06893096_11361</name>
</gene>
<dbReference type="AlphaFoldDB" id="A0A239JAB3"/>
<dbReference type="EMBL" id="FZOO01000013">
    <property type="protein sequence ID" value="SNT02552.1"/>
    <property type="molecule type" value="Genomic_DNA"/>
</dbReference>
<name>A0A239JAB3_9ACTN</name>
<protein>
    <submittedName>
        <fullName evidence="1">Uncharacterized protein</fullName>
    </submittedName>
</protein>
<organism evidence="1 2">
    <name type="scientific">Geodermatophilus pulveris</name>
    <dbReference type="NCBI Taxonomy" id="1564159"/>
    <lineage>
        <taxon>Bacteria</taxon>
        <taxon>Bacillati</taxon>
        <taxon>Actinomycetota</taxon>
        <taxon>Actinomycetes</taxon>
        <taxon>Geodermatophilales</taxon>
        <taxon>Geodermatophilaceae</taxon>
        <taxon>Geodermatophilus</taxon>
    </lineage>
</organism>
<accession>A0A239JAB3</accession>
<keyword evidence="2" id="KW-1185">Reference proteome</keyword>
<sequence length="339" mass="35703">MAAGRQRWTGTAARRLIGALAVVTAAVLILVAVLATTTGVPEPTAATPTPDPPPAVTTVTSLPAQPGALFYGSSAGAVAYAHPGGLVVAGRDNYQDQAFKDVSAGGGSVLIYLDPIIDNPYGRYHDMLINPSVCGPATSRWPGDHRANQGGHLTDFRVGSVLQDKIRCVLETMVAENPHMAGWFVDDLGSRSWFPGFDWASFPDKAAYREGAIALSQTLRSVADEHGLVFIVNGTWSPNDGGGYPNPSKSGNALADGGFVEYHDGEIDFFGPYACSSQWAAQSSVTKGEAINFAVTETAAGMGEYLDSHCYAYVNQQSDYNGTAPWGDFHATGLPSRVG</sequence>
<dbReference type="RefSeq" id="WP_143425146.1">
    <property type="nucleotide sequence ID" value="NZ_FZOO01000013.1"/>
</dbReference>
<proteinExistence type="predicted"/>
<reference evidence="2" key="1">
    <citation type="submission" date="2017-06" db="EMBL/GenBank/DDBJ databases">
        <authorList>
            <person name="Varghese N."/>
            <person name="Submissions S."/>
        </authorList>
    </citation>
    <scope>NUCLEOTIDE SEQUENCE [LARGE SCALE GENOMIC DNA]</scope>
    <source>
        <strain evidence="2">DSM 46839</strain>
    </source>
</reference>
<dbReference type="Proteomes" id="UP000198373">
    <property type="component" value="Unassembled WGS sequence"/>
</dbReference>
<dbReference type="OrthoDB" id="5174111at2"/>
<evidence type="ECO:0000313" key="1">
    <source>
        <dbReference type="EMBL" id="SNT02552.1"/>
    </source>
</evidence>